<proteinExistence type="predicted"/>
<reference evidence="2" key="1">
    <citation type="journal article" date="2019" name="Int. J. Syst. Evol. Microbiol.">
        <title>The Global Catalogue of Microorganisms (GCM) 10K type strain sequencing project: providing services to taxonomists for standard genome sequencing and annotation.</title>
        <authorList>
            <consortium name="The Broad Institute Genomics Platform"/>
            <consortium name="The Broad Institute Genome Sequencing Center for Infectious Disease"/>
            <person name="Wu L."/>
            <person name="Ma J."/>
        </authorList>
    </citation>
    <scope>NUCLEOTIDE SEQUENCE [LARGE SCALE GENOMIC DNA]</scope>
    <source>
        <strain evidence="2">NBRC 108723</strain>
    </source>
</reference>
<name>A0ABQ6F4K6_9VIBR</name>
<dbReference type="RefSeq" id="WP_284194011.1">
    <property type="nucleotide sequence ID" value="NZ_BSPW01000096.1"/>
</dbReference>
<sequence>MGKDLGSIVVHEESERKNAFISSLLYSRATVFHPSLTLTSYMKKRLIEVAEKGGTTFDTPLGTSIISSYGNSYRVDLYVDYLLQGHRDLLDTLLAYATKITLDKKSREEGLPFTWSSVLKTIPGLEVVSENHPYNIIDDQSSIVLSMSMYELAIRMGLTPHRTNYKKIEDRIAKLFAVFLTVSQIDDDGSVMDRKPLRFIKDFRVCYDPSKNRNGKNNGNAVANHVFVILERSLLKSIKDHGFFLREEQFLMANYSQPSIRSFLKYLKTHKKQFASGKKLDWMMEQYIQSMASPVGVNFRTSLKKLILEPNMMKQIENDFYIQIRNKDDGQLYIYYIGTIEDDK</sequence>
<protein>
    <recommendedName>
        <fullName evidence="3">DNA mismatch repair protein</fullName>
    </recommendedName>
</protein>
<gene>
    <name evidence="1" type="ORF">GCM10007938_39720</name>
</gene>
<evidence type="ECO:0000313" key="2">
    <source>
        <dbReference type="Proteomes" id="UP001157138"/>
    </source>
</evidence>
<dbReference type="Proteomes" id="UP001157138">
    <property type="component" value="Unassembled WGS sequence"/>
</dbReference>
<keyword evidence="2" id="KW-1185">Reference proteome</keyword>
<organism evidence="1 2">
    <name type="scientific">Vibrio zhanjiangensis</name>
    <dbReference type="NCBI Taxonomy" id="1046128"/>
    <lineage>
        <taxon>Bacteria</taxon>
        <taxon>Pseudomonadati</taxon>
        <taxon>Pseudomonadota</taxon>
        <taxon>Gammaproteobacteria</taxon>
        <taxon>Vibrionales</taxon>
        <taxon>Vibrionaceae</taxon>
        <taxon>Vibrio</taxon>
    </lineage>
</organism>
<evidence type="ECO:0008006" key="3">
    <source>
        <dbReference type="Google" id="ProtNLM"/>
    </source>
</evidence>
<comment type="caution">
    <text evidence="1">The sequence shown here is derived from an EMBL/GenBank/DDBJ whole genome shotgun (WGS) entry which is preliminary data.</text>
</comment>
<dbReference type="EMBL" id="BSPW01000096">
    <property type="protein sequence ID" value="GLT20189.1"/>
    <property type="molecule type" value="Genomic_DNA"/>
</dbReference>
<accession>A0ABQ6F4K6</accession>
<evidence type="ECO:0000313" key="1">
    <source>
        <dbReference type="EMBL" id="GLT20189.1"/>
    </source>
</evidence>